<evidence type="ECO:0000313" key="3">
    <source>
        <dbReference type="EMBL" id="OIJ21730.1"/>
    </source>
</evidence>
<accession>A0A1S2MAW6</accession>
<dbReference type="InterPro" id="IPR028098">
    <property type="entry name" value="Glyco_trans_4-like_N"/>
</dbReference>
<gene>
    <name evidence="3" type="ORF">BKP45_03250</name>
</gene>
<evidence type="ECO:0000259" key="2">
    <source>
        <dbReference type="Pfam" id="PF13439"/>
    </source>
</evidence>
<dbReference type="PANTHER" id="PTHR12526:SF638">
    <property type="entry name" value="SPORE COAT PROTEIN SA"/>
    <property type="match status" value="1"/>
</dbReference>
<keyword evidence="4" id="KW-1185">Reference proteome</keyword>
<dbReference type="OrthoDB" id="9806653at2"/>
<dbReference type="PANTHER" id="PTHR12526">
    <property type="entry name" value="GLYCOSYLTRANSFERASE"/>
    <property type="match status" value="1"/>
</dbReference>
<dbReference type="Proteomes" id="UP000180057">
    <property type="component" value="Unassembled WGS sequence"/>
</dbReference>
<dbReference type="GO" id="GO:0016757">
    <property type="term" value="F:glycosyltransferase activity"/>
    <property type="evidence" value="ECO:0007669"/>
    <property type="project" value="InterPro"/>
</dbReference>
<dbReference type="SUPFAM" id="SSF53756">
    <property type="entry name" value="UDP-Glycosyltransferase/glycogen phosphorylase"/>
    <property type="match status" value="1"/>
</dbReference>
<feature type="domain" description="Glycosyltransferase subfamily 4-like N-terminal" evidence="2">
    <location>
        <begin position="15"/>
        <end position="175"/>
    </location>
</feature>
<proteinExistence type="predicted"/>
<dbReference type="RefSeq" id="WP_071388316.1">
    <property type="nucleotide sequence ID" value="NZ_MLQS01000001.1"/>
</dbReference>
<dbReference type="EMBL" id="MLQS01000001">
    <property type="protein sequence ID" value="OIJ21730.1"/>
    <property type="molecule type" value="Genomic_DNA"/>
</dbReference>
<comment type="caution">
    <text evidence="3">The sequence shown here is derived from an EMBL/GenBank/DDBJ whole genome shotgun (WGS) entry which is preliminary data.</text>
</comment>
<evidence type="ECO:0008006" key="5">
    <source>
        <dbReference type="Google" id="ProtNLM"/>
    </source>
</evidence>
<protein>
    <recommendedName>
        <fullName evidence="5">Glycosyl transferase family 1 domain-containing protein</fullName>
    </recommendedName>
</protein>
<name>A0A1S2MAW6_9BACI</name>
<dbReference type="CDD" id="cd03801">
    <property type="entry name" value="GT4_PimA-like"/>
    <property type="match status" value="1"/>
</dbReference>
<evidence type="ECO:0000313" key="4">
    <source>
        <dbReference type="Proteomes" id="UP000180057"/>
    </source>
</evidence>
<dbReference type="Gene3D" id="3.40.50.2000">
    <property type="entry name" value="Glycogen Phosphorylase B"/>
    <property type="match status" value="2"/>
</dbReference>
<reference evidence="3 4" key="1">
    <citation type="submission" date="2016-10" db="EMBL/GenBank/DDBJ databases">
        <title>Draft genome sequences of four alkaliphilic bacteria belonging to the Anaerobacillus genus.</title>
        <authorList>
            <person name="Bassil N.M."/>
            <person name="Lloyd J.R."/>
        </authorList>
    </citation>
    <scope>NUCLEOTIDE SEQUENCE [LARGE SCALE GENOMIC DNA]</scope>
    <source>
        <strain evidence="3 4">DSM 22531</strain>
    </source>
</reference>
<dbReference type="STRING" id="472963.BKP45_03250"/>
<dbReference type="Pfam" id="PF13439">
    <property type="entry name" value="Glyco_transf_4"/>
    <property type="match status" value="1"/>
</dbReference>
<evidence type="ECO:0000259" key="1">
    <source>
        <dbReference type="Pfam" id="PF00534"/>
    </source>
</evidence>
<dbReference type="InterPro" id="IPR001296">
    <property type="entry name" value="Glyco_trans_1"/>
</dbReference>
<organism evidence="3 4">
    <name type="scientific">Anaerobacillus alkalidiazotrophicus</name>
    <dbReference type="NCBI Taxonomy" id="472963"/>
    <lineage>
        <taxon>Bacteria</taxon>
        <taxon>Bacillati</taxon>
        <taxon>Bacillota</taxon>
        <taxon>Bacilli</taxon>
        <taxon>Bacillales</taxon>
        <taxon>Bacillaceae</taxon>
        <taxon>Anaerobacillus</taxon>
    </lineage>
</organism>
<feature type="domain" description="Glycosyl transferase family 1" evidence="1">
    <location>
        <begin position="180"/>
        <end position="350"/>
    </location>
</feature>
<sequence>MKNILFLHSSAELYGSDRSLLNLINNINKTQFRITIILPEKGPLVDELKKINNVEVFIKDIATLRRKHLSIQGLFQYTFNFINSLFYLINIIIKKKIDVVYTNTSVVFPGGIVAKLLRRKSIWHIREIIENKFERKAVAAIVNLFSDTIIANSKATASAISQNNKKLKVVYNAIENTENQIMNRSVSNKDEIIIGMAGRINRWKGQKLFVDMAEKVLIKNKAVQFVIAGDVYKGENHILEDLKSYIINKGLEKRIRLLGRVEDMDSFYKSIDIFILPSIQPEPFGLVVLEAMESELPVVATNHGGPIEIIENRVDGFLVDHKDASEMSEVVLKLVSDVSLRKMIGQKGKEKRKKVFGIENYVKNISKIIAEI</sequence>
<dbReference type="AlphaFoldDB" id="A0A1S2MAW6"/>
<dbReference type="Pfam" id="PF00534">
    <property type="entry name" value="Glycos_transf_1"/>
    <property type="match status" value="1"/>
</dbReference>